<dbReference type="PANTHER" id="PTHR30203">
    <property type="entry name" value="OUTER MEMBRANE CATION EFFLUX PROTEIN"/>
    <property type="match status" value="1"/>
</dbReference>
<keyword evidence="2" id="KW-0175">Coiled coil</keyword>
<dbReference type="RefSeq" id="WP_107823032.1">
    <property type="nucleotide sequence ID" value="NZ_QAAD01000014.1"/>
</dbReference>
<dbReference type="PANTHER" id="PTHR30203:SF30">
    <property type="entry name" value="OUTER MEMBRANE PROTEIN-RELATED"/>
    <property type="match status" value="1"/>
</dbReference>
<proteinExistence type="inferred from homology"/>
<dbReference type="Pfam" id="PF02321">
    <property type="entry name" value="OEP"/>
    <property type="match status" value="2"/>
</dbReference>
<accession>A0A2T5BZF3</accession>
<gene>
    <name evidence="3" type="ORF">C8N47_11410</name>
</gene>
<keyword evidence="4" id="KW-1185">Reference proteome</keyword>
<evidence type="ECO:0000313" key="4">
    <source>
        <dbReference type="Proteomes" id="UP000243525"/>
    </source>
</evidence>
<dbReference type="SUPFAM" id="SSF56954">
    <property type="entry name" value="Outer membrane efflux proteins (OEP)"/>
    <property type="match status" value="1"/>
</dbReference>
<dbReference type="Gene3D" id="1.20.1600.10">
    <property type="entry name" value="Outer membrane efflux proteins (OEP)"/>
    <property type="match status" value="1"/>
</dbReference>
<dbReference type="InterPro" id="IPR003423">
    <property type="entry name" value="OMP_efflux"/>
</dbReference>
<dbReference type="AlphaFoldDB" id="A0A2T5BZF3"/>
<dbReference type="Proteomes" id="UP000243525">
    <property type="component" value="Unassembled WGS sequence"/>
</dbReference>
<name>A0A2T5BZF3_9BACT</name>
<dbReference type="EMBL" id="QAAD01000014">
    <property type="protein sequence ID" value="PTN07667.1"/>
    <property type="molecule type" value="Genomic_DNA"/>
</dbReference>
<dbReference type="GO" id="GO:0015562">
    <property type="term" value="F:efflux transmembrane transporter activity"/>
    <property type="evidence" value="ECO:0007669"/>
    <property type="project" value="InterPro"/>
</dbReference>
<sequence>MKSILTQIKLLLFCTVLPGGFLSAQQILTLDKAMEIAQQNSPSIRTSLLNLERSQQLLKAQKAALKSQFTLSLTPVDYSKNRSFDDYTSTWYTNENLASYGTFTIEQPVLVTDGTISLVNSFGWQKSNSTSSGLENEAFTNNLYLSVTQPLFTYNKLKQELKTLELDLENSNLSYAMQKLNLEKQVTQFFYNVYLAQMSLSISQDELKNTKETYEITKNKVEAGLSAKEELYQAELNYAQAQSDVQNQQVTLDNAKDQFKQYIGMDIFEEIAVMADVNASEVKVDMQKAIDYGLKSRMEIRQREIDIENSQFTLITTKAQNEFKGDVNLSIGLIGENEKLADIYNNPTRNPQVSVSFNVPVFDWGEKKARIRAQEAVIESAELDLDEEKKQIIIDIRSTYRSLQNQKMQIEIAKQNERNAQLTYEINQERYRNGDLTGMDLGLYQTQLSTQKMSYAQALIDYKIELLNLKIQTLYDFEHGEAIVPEELLQSSSKKK</sequence>
<evidence type="ECO:0000313" key="3">
    <source>
        <dbReference type="EMBL" id="PTN07667.1"/>
    </source>
</evidence>
<reference evidence="3 4" key="1">
    <citation type="submission" date="2018-04" db="EMBL/GenBank/DDBJ databases">
        <title>Genomic Encyclopedia of Archaeal and Bacterial Type Strains, Phase II (KMG-II): from individual species to whole genera.</title>
        <authorList>
            <person name="Goeker M."/>
        </authorList>
    </citation>
    <scope>NUCLEOTIDE SEQUENCE [LARGE SCALE GENOMIC DNA]</scope>
    <source>
        <strain evidence="3 4">DSM 28823</strain>
    </source>
</reference>
<dbReference type="InterPro" id="IPR010131">
    <property type="entry name" value="MdtP/NodT-like"/>
</dbReference>
<comment type="similarity">
    <text evidence="1">Belongs to the outer membrane factor (OMF) (TC 1.B.17) family.</text>
</comment>
<dbReference type="OrthoDB" id="940457at2"/>
<feature type="coiled-coil region" evidence="2">
    <location>
        <begin position="371"/>
        <end position="425"/>
    </location>
</feature>
<evidence type="ECO:0000256" key="1">
    <source>
        <dbReference type="ARBA" id="ARBA00007613"/>
    </source>
</evidence>
<comment type="caution">
    <text evidence="3">The sequence shown here is derived from an EMBL/GenBank/DDBJ whole genome shotgun (WGS) entry which is preliminary data.</text>
</comment>
<evidence type="ECO:0000256" key="2">
    <source>
        <dbReference type="SAM" id="Coils"/>
    </source>
</evidence>
<organism evidence="3 4">
    <name type="scientific">Mangrovibacterium marinum</name>
    <dbReference type="NCBI Taxonomy" id="1639118"/>
    <lineage>
        <taxon>Bacteria</taxon>
        <taxon>Pseudomonadati</taxon>
        <taxon>Bacteroidota</taxon>
        <taxon>Bacteroidia</taxon>
        <taxon>Marinilabiliales</taxon>
        <taxon>Prolixibacteraceae</taxon>
        <taxon>Mangrovibacterium</taxon>
    </lineage>
</organism>
<protein>
    <submittedName>
        <fullName evidence="3">Outer membrane protein TolC</fullName>
    </submittedName>
</protein>